<evidence type="ECO:0000256" key="3">
    <source>
        <dbReference type="SAM" id="MobiDB-lite"/>
    </source>
</evidence>
<feature type="region of interest" description="Disordered" evidence="3">
    <location>
        <begin position="94"/>
        <end position="122"/>
    </location>
</feature>
<dbReference type="PANTHER" id="PTHR12236">
    <property type="entry name" value="STRUCTURAL CONTITUENT OF CUTICLE"/>
    <property type="match status" value="1"/>
</dbReference>
<evidence type="ECO:0000256" key="1">
    <source>
        <dbReference type="ARBA" id="ARBA00022460"/>
    </source>
</evidence>
<dbReference type="PRINTS" id="PR00947">
    <property type="entry name" value="CUTICLE"/>
</dbReference>
<evidence type="ECO:0000256" key="4">
    <source>
        <dbReference type="SAM" id="SignalP"/>
    </source>
</evidence>
<evidence type="ECO:0000313" key="5">
    <source>
        <dbReference type="EMBL" id="KAK9876732.1"/>
    </source>
</evidence>
<comment type="caution">
    <text evidence="5">The sequence shown here is derived from an EMBL/GenBank/DDBJ whole genome shotgun (WGS) entry which is preliminary data.</text>
</comment>
<dbReference type="PROSITE" id="PS51155">
    <property type="entry name" value="CHIT_BIND_RR_2"/>
    <property type="match status" value="1"/>
</dbReference>
<dbReference type="EMBL" id="JARQZJ010000038">
    <property type="protein sequence ID" value="KAK9876732.1"/>
    <property type="molecule type" value="Genomic_DNA"/>
</dbReference>
<organism evidence="5 6">
    <name type="scientific">Henosepilachna vigintioctopunctata</name>
    <dbReference type="NCBI Taxonomy" id="420089"/>
    <lineage>
        <taxon>Eukaryota</taxon>
        <taxon>Metazoa</taxon>
        <taxon>Ecdysozoa</taxon>
        <taxon>Arthropoda</taxon>
        <taxon>Hexapoda</taxon>
        <taxon>Insecta</taxon>
        <taxon>Pterygota</taxon>
        <taxon>Neoptera</taxon>
        <taxon>Endopterygota</taxon>
        <taxon>Coleoptera</taxon>
        <taxon>Polyphaga</taxon>
        <taxon>Cucujiformia</taxon>
        <taxon>Coccinelloidea</taxon>
        <taxon>Coccinellidae</taxon>
        <taxon>Epilachninae</taxon>
        <taxon>Epilachnini</taxon>
        <taxon>Henosepilachna</taxon>
    </lineage>
</organism>
<keyword evidence="6" id="KW-1185">Reference proteome</keyword>
<accession>A0AAW1TYT5</accession>
<reference evidence="5 6" key="1">
    <citation type="submission" date="2023-03" db="EMBL/GenBank/DDBJ databases">
        <title>Genome insight into feeding habits of ladybird beetles.</title>
        <authorList>
            <person name="Li H.-S."/>
            <person name="Huang Y.-H."/>
            <person name="Pang H."/>
        </authorList>
    </citation>
    <scope>NUCLEOTIDE SEQUENCE [LARGE SCALE GENOMIC DNA]</scope>
    <source>
        <strain evidence="5">SYSU_2023b</strain>
        <tissue evidence="5">Whole body</tissue>
    </source>
</reference>
<dbReference type="AlphaFoldDB" id="A0AAW1TYT5"/>
<feature type="chain" id="PRO_5043968422" evidence="4">
    <location>
        <begin position="19"/>
        <end position="157"/>
    </location>
</feature>
<dbReference type="GO" id="GO:0042302">
    <property type="term" value="F:structural constituent of cuticle"/>
    <property type="evidence" value="ECO:0007669"/>
    <property type="project" value="UniProtKB-UniRule"/>
</dbReference>
<keyword evidence="1 2" id="KW-0193">Cuticle</keyword>
<dbReference type="PROSITE" id="PS00233">
    <property type="entry name" value="CHIT_BIND_RR_1"/>
    <property type="match status" value="1"/>
</dbReference>
<dbReference type="Pfam" id="PF00379">
    <property type="entry name" value="Chitin_bind_4"/>
    <property type="match status" value="1"/>
</dbReference>
<feature type="signal peptide" evidence="4">
    <location>
        <begin position="1"/>
        <end position="18"/>
    </location>
</feature>
<proteinExistence type="predicted"/>
<dbReference type="Proteomes" id="UP001431783">
    <property type="component" value="Unassembled WGS sequence"/>
</dbReference>
<dbReference type="InterPro" id="IPR051217">
    <property type="entry name" value="Insect_Cuticle_Struc_Prot"/>
</dbReference>
<gene>
    <name evidence="5" type="ORF">WA026_014970</name>
</gene>
<dbReference type="PANTHER" id="PTHR12236:SF95">
    <property type="entry name" value="CUTICULAR PROTEIN 76BD, ISOFORM C-RELATED"/>
    <property type="match status" value="1"/>
</dbReference>
<dbReference type="InterPro" id="IPR000618">
    <property type="entry name" value="Insect_cuticle"/>
</dbReference>
<dbReference type="InterPro" id="IPR031311">
    <property type="entry name" value="CHIT_BIND_RR_consensus"/>
</dbReference>
<protein>
    <submittedName>
        <fullName evidence="5">Uncharacterized protein</fullName>
    </submittedName>
</protein>
<dbReference type="GO" id="GO:0005615">
    <property type="term" value="C:extracellular space"/>
    <property type="evidence" value="ECO:0007669"/>
    <property type="project" value="TreeGrafter"/>
</dbReference>
<sequence length="157" mass="17372">MVSQVILLVSIYLVVCHGGHINSQAVDYQTQQHHPTPAPSVIHTIQTVNVPQPVPVPVPQPVPVPHVVPVQIQVEPVDPYPHYNFAYSVNDFQTGDSKSQHETRQGDAVRGQYSLSEPDGTRRTVDYTADAQNGFNAIVQRTPLISHHPLQNAYAHH</sequence>
<dbReference type="GO" id="GO:0031012">
    <property type="term" value="C:extracellular matrix"/>
    <property type="evidence" value="ECO:0007669"/>
    <property type="project" value="TreeGrafter"/>
</dbReference>
<evidence type="ECO:0000313" key="6">
    <source>
        <dbReference type="Proteomes" id="UP001431783"/>
    </source>
</evidence>
<feature type="compositionally biased region" description="Basic and acidic residues" evidence="3">
    <location>
        <begin position="98"/>
        <end position="107"/>
    </location>
</feature>
<evidence type="ECO:0000256" key="2">
    <source>
        <dbReference type="PROSITE-ProRule" id="PRU00497"/>
    </source>
</evidence>
<name>A0AAW1TYT5_9CUCU</name>
<keyword evidence="4" id="KW-0732">Signal</keyword>